<feature type="transmembrane region" description="Helical" evidence="6">
    <location>
        <begin position="307"/>
        <end position="330"/>
    </location>
</feature>
<dbReference type="GO" id="GO:0005886">
    <property type="term" value="C:plasma membrane"/>
    <property type="evidence" value="ECO:0007669"/>
    <property type="project" value="UniProtKB-SubCell"/>
</dbReference>
<feature type="transmembrane region" description="Helical" evidence="6">
    <location>
        <begin position="336"/>
        <end position="352"/>
    </location>
</feature>
<gene>
    <name evidence="7" type="ORF">E3T47_13360</name>
</gene>
<protein>
    <recommendedName>
        <fullName evidence="9">Lipopolysaccharide biosynthesis protein</fullName>
    </recommendedName>
</protein>
<dbReference type="PANTHER" id="PTHR30250:SF11">
    <property type="entry name" value="O-ANTIGEN TRANSPORTER-RELATED"/>
    <property type="match status" value="1"/>
</dbReference>
<evidence type="ECO:0000313" key="7">
    <source>
        <dbReference type="EMBL" id="TFD63781.1"/>
    </source>
</evidence>
<keyword evidence="4 6" id="KW-1133">Transmembrane helix</keyword>
<dbReference type="InterPro" id="IPR050833">
    <property type="entry name" value="Poly_Biosynth_Transport"/>
</dbReference>
<feature type="transmembrane region" description="Helical" evidence="6">
    <location>
        <begin position="399"/>
        <end position="419"/>
    </location>
</feature>
<keyword evidence="5 6" id="KW-0472">Membrane</keyword>
<evidence type="ECO:0000256" key="2">
    <source>
        <dbReference type="ARBA" id="ARBA00022475"/>
    </source>
</evidence>
<comment type="caution">
    <text evidence="7">The sequence shown here is derived from an EMBL/GenBank/DDBJ whole genome shotgun (WGS) entry which is preliminary data.</text>
</comment>
<proteinExistence type="predicted"/>
<dbReference type="RefSeq" id="WP_134556555.1">
    <property type="nucleotide sequence ID" value="NZ_SOHK01000018.1"/>
</dbReference>
<evidence type="ECO:0000313" key="8">
    <source>
        <dbReference type="Proteomes" id="UP000298154"/>
    </source>
</evidence>
<dbReference type="Proteomes" id="UP000298154">
    <property type="component" value="Unassembled WGS sequence"/>
</dbReference>
<evidence type="ECO:0000256" key="1">
    <source>
        <dbReference type="ARBA" id="ARBA00004651"/>
    </source>
</evidence>
<feature type="transmembrane region" description="Helical" evidence="6">
    <location>
        <begin position="67"/>
        <end position="88"/>
    </location>
</feature>
<feature type="transmembrane region" description="Helical" evidence="6">
    <location>
        <begin position="165"/>
        <end position="189"/>
    </location>
</feature>
<dbReference type="AlphaFoldDB" id="A0A4R9ALF1"/>
<evidence type="ECO:0000256" key="4">
    <source>
        <dbReference type="ARBA" id="ARBA00022989"/>
    </source>
</evidence>
<sequence>MTNDPNGGNLMATLPPRRFEGGRKKRLWLRAPPTGFMGTTFVTYAGMGLSLLSAPIIARTIGADGRGLLAAAFVTVQLLSWTAFLGLPRTLAVAATQKHLVSRSGMLTTTLLGVVSTVLALATADVVANGNEQLALLIRIGAPQLLFAGLAQLGMEYTLSNGRFVLWNVLRSINLILPSAAVLVAFAVGNLTFELVYAATLFGQVVTIIVGSLLCIPLLRRSGIVKIPWRFTLQYWSTSALDAVGGRIDQLLLAALAPPHVLGVYAVAVTCASAAAGATQAINDITFSRFLNAEQQAASTTLRSRSFIGLAASLTSGILVIVLINMLAVPLFGTDFKSLPTVCAILIIYQGVTDQWNLRTYWDSASLNGRGLTASSVIGLIALLGGLAVFLQFESLTGAVMAICMVAMALVRLTSRAIFRKAQDRSLRLTRLSSEA</sequence>
<accession>A0A4R9ALF1</accession>
<feature type="transmembrane region" description="Helical" evidence="6">
    <location>
        <begin position="100"/>
        <end position="122"/>
    </location>
</feature>
<feature type="transmembrane region" description="Helical" evidence="6">
    <location>
        <begin position="372"/>
        <end position="393"/>
    </location>
</feature>
<keyword evidence="2" id="KW-1003">Cell membrane</keyword>
<comment type="subcellular location">
    <subcellularLocation>
        <location evidence="1">Cell membrane</location>
        <topology evidence="1">Multi-pass membrane protein</topology>
    </subcellularLocation>
</comment>
<feature type="transmembrane region" description="Helical" evidence="6">
    <location>
        <begin position="27"/>
        <end position="47"/>
    </location>
</feature>
<organism evidence="7 8">
    <name type="scientific">Cryobacterium ruanii</name>
    <dbReference type="NCBI Taxonomy" id="1259197"/>
    <lineage>
        <taxon>Bacteria</taxon>
        <taxon>Bacillati</taxon>
        <taxon>Actinomycetota</taxon>
        <taxon>Actinomycetes</taxon>
        <taxon>Micrococcales</taxon>
        <taxon>Microbacteriaceae</taxon>
        <taxon>Cryobacterium</taxon>
    </lineage>
</organism>
<evidence type="ECO:0008006" key="9">
    <source>
        <dbReference type="Google" id="ProtNLM"/>
    </source>
</evidence>
<keyword evidence="8" id="KW-1185">Reference proteome</keyword>
<keyword evidence="3 6" id="KW-0812">Transmembrane</keyword>
<dbReference type="PANTHER" id="PTHR30250">
    <property type="entry name" value="PST FAMILY PREDICTED COLANIC ACID TRANSPORTER"/>
    <property type="match status" value="1"/>
</dbReference>
<reference evidence="7 8" key="1">
    <citation type="submission" date="2019-03" db="EMBL/GenBank/DDBJ databases">
        <title>Genomics of glacier-inhabiting Cryobacterium strains.</title>
        <authorList>
            <person name="Liu Q."/>
            <person name="Xin Y.-H."/>
        </authorList>
    </citation>
    <scope>NUCLEOTIDE SEQUENCE [LARGE SCALE GENOMIC DNA]</scope>
    <source>
        <strain evidence="7 8">Sr36</strain>
    </source>
</reference>
<evidence type="ECO:0000256" key="3">
    <source>
        <dbReference type="ARBA" id="ARBA00022692"/>
    </source>
</evidence>
<evidence type="ECO:0000256" key="5">
    <source>
        <dbReference type="ARBA" id="ARBA00023136"/>
    </source>
</evidence>
<dbReference type="OrthoDB" id="5112512at2"/>
<dbReference type="EMBL" id="SOHK01000018">
    <property type="protein sequence ID" value="TFD63781.1"/>
    <property type="molecule type" value="Genomic_DNA"/>
</dbReference>
<evidence type="ECO:0000256" key="6">
    <source>
        <dbReference type="SAM" id="Phobius"/>
    </source>
</evidence>
<name>A0A4R9ALF1_9MICO</name>
<feature type="transmembrane region" description="Helical" evidence="6">
    <location>
        <begin position="195"/>
        <end position="219"/>
    </location>
</feature>